<protein>
    <submittedName>
        <fullName evidence="1">DUF721 domain-containing protein</fullName>
    </submittedName>
</protein>
<organism evidence="1 2">
    <name type="scientific">Candidatus Korobacter versatilis</name>
    <dbReference type="NCBI Taxonomy" id="658062"/>
    <lineage>
        <taxon>Bacteria</taxon>
        <taxon>Pseudomonadati</taxon>
        <taxon>Acidobacteriota</taxon>
        <taxon>Terriglobia</taxon>
        <taxon>Terriglobales</taxon>
        <taxon>Candidatus Korobacteraceae</taxon>
        <taxon>Candidatus Korobacter</taxon>
    </lineage>
</organism>
<evidence type="ECO:0000313" key="1">
    <source>
        <dbReference type="EMBL" id="MBI2678897.1"/>
    </source>
</evidence>
<dbReference type="EMBL" id="JACPNR010000011">
    <property type="protein sequence ID" value="MBI2678897.1"/>
    <property type="molecule type" value="Genomic_DNA"/>
</dbReference>
<reference evidence="1" key="1">
    <citation type="submission" date="2020-07" db="EMBL/GenBank/DDBJ databases">
        <title>Huge and variable diversity of episymbiotic CPR bacteria and DPANN archaea in groundwater ecosystems.</title>
        <authorList>
            <person name="He C.Y."/>
            <person name="Keren R."/>
            <person name="Whittaker M."/>
            <person name="Farag I.F."/>
            <person name="Doudna J."/>
            <person name="Cate J.H.D."/>
            <person name="Banfield J.F."/>
        </authorList>
    </citation>
    <scope>NUCLEOTIDE SEQUENCE</scope>
    <source>
        <strain evidence="1">NC_groundwater_580_Pr5_B-0.1um_64_19</strain>
    </source>
</reference>
<dbReference type="Pfam" id="PF05258">
    <property type="entry name" value="DciA"/>
    <property type="match status" value="1"/>
</dbReference>
<dbReference type="InterPro" id="IPR007922">
    <property type="entry name" value="DciA-like"/>
</dbReference>
<sequence length="108" mass="11870">MERAATGLRKIVAEALSKAPAEDAAVLAWPLVCGTAVADKTKAIAFAEGVLRVEVPDAGWRKQLHDFLPHYLVALNRITGGKVERIEFIFPGEQKKDIQRSADGRFQK</sequence>
<evidence type="ECO:0000313" key="2">
    <source>
        <dbReference type="Proteomes" id="UP000779809"/>
    </source>
</evidence>
<dbReference type="Proteomes" id="UP000779809">
    <property type="component" value="Unassembled WGS sequence"/>
</dbReference>
<proteinExistence type="predicted"/>
<gene>
    <name evidence="1" type="ORF">HYX28_08950</name>
</gene>
<name>A0A932EQ29_9BACT</name>
<accession>A0A932EQ29</accession>
<dbReference type="AlphaFoldDB" id="A0A932EQ29"/>
<comment type="caution">
    <text evidence="1">The sequence shown here is derived from an EMBL/GenBank/DDBJ whole genome shotgun (WGS) entry which is preliminary data.</text>
</comment>